<dbReference type="InterPro" id="IPR011711">
    <property type="entry name" value="GntR_C"/>
</dbReference>
<protein>
    <submittedName>
        <fullName evidence="6">FadR family transcriptional regulator</fullName>
    </submittedName>
</protein>
<dbReference type="SUPFAM" id="SSF46785">
    <property type="entry name" value="Winged helix' DNA-binding domain"/>
    <property type="match status" value="1"/>
</dbReference>
<gene>
    <name evidence="6" type="ORF">AGRA3207_001918</name>
</gene>
<evidence type="ECO:0000313" key="6">
    <source>
        <dbReference type="EMBL" id="QXJ21097.1"/>
    </source>
</evidence>
<evidence type="ECO:0000259" key="5">
    <source>
        <dbReference type="PROSITE" id="PS50949"/>
    </source>
</evidence>
<dbReference type="RefSeq" id="WP_231334227.1">
    <property type="nucleotide sequence ID" value="NZ_CP059572.1"/>
</dbReference>
<dbReference type="InterPro" id="IPR000524">
    <property type="entry name" value="Tscrpt_reg_HTH_GntR"/>
</dbReference>
<feature type="domain" description="HTH gntR-type" evidence="5">
    <location>
        <begin position="23"/>
        <end position="92"/>
    </location>
</feature>
<dbReference type="SMART" id="SM00895">
    <property type="entry name" value="FCD"/>
    <property type="match status" value="1"/>
</dbReference>
<dbReference type="InterPro" id="IPR008920">
    <property type="entry name" value="TF_FadR/GntR_C"/>
</dbReference>
<organism evidence="6 7">
    <name type="scientific">Actinomadura graeca</name>
    <dbReference type="NCBI Taxonomy" id="2750812"/>
    <lineage>
        <taxon>Bacteria</taxon>
        <taxon>Bacillati</taxon>
        <taxon>Actinomycetota</taxon>
        <taxon>Actinomycetes</taxon>
        <taxon>Streptosporangiales</taxon>
        <taxon>Thermomonosporaceae</taxon>
        <taxon>Actinomadura</taxon>
    </lineage>
</organism>
<keyword evidence="3" id="KW-0804">Transcription</keyword>
<dbReference type="EMBL" id="CP059572">
    <property type="protein sequence ID" value="QXJ21097.1"/>
    <property type="molecule type" value="Genomic_DNA"/>
</dbReference>
<dbReference type="Proteomes" id="UP001049518">
    <property type="component" value="Chromosome"/>
</dbReference>
<keyword evidence="1" id="KW-0805">Transcription regulation</keyword>
<dbReference type="Gene3D" id="1.20.120.530">
    <property type="entry name" value="GntR ligand-binding domain-like"/>
    <property type="match status" value="1"/>
</dbReference>
<proteinExistence type="predicted"/>
<dbReference type="Pfam" id="PF07729">
    <property type="entry name" value="FCD"/>
    <property type="match status" value="1"/>
</dbReference>
<name>A0ABX8QTL7_9ACTN</name>
<evidence type="ECO:0000256" key="4">
    <source>
        <dbReference type="SAM" id="MobiDB-lite"/>
    </source>
</evidence>
<dbReference type="PANTHER" id="PTHR43537">
    <property type="entry name" value="TRANSCRIPTIONAL REGULATOR, GNTR FAMILY"/>
    <property type="match status" value="1"/>
</dbReference>
<keyword evidence="7" id="KW-1185">Reference proteome</keyword>
<keyword evidence="2" id="KW-0238">DNA-binding</keyword>
<dbReference type="InterPro" id="IPR036390">
    <property type="entry name" value="WH_DNA-bd_sf"/>
</dbReference>
<dbReference type="Gene3D" id="1.10.10.10">
    <property type="entry name" value="Winged helix-like DNA-binding domain superfamily/Winged helix DNA-binding domain"/>
    <property type="match status" value="1"/>
</dbReference>
<evidence type="ECO:0000256" key="1">
    <source>
        <dbReference type="ARBA" id="ARBA00023015"/>
    </source>
</evidence>
<dbReference type="Pfam" id="PF00392">
    <property type="entry name" value="GntR"/>
    <property type="match status" value="1"/>
</dbReference>
<dbReference type="SUPFAM" id="SSF48008">
    <property type="entry name" value="GntR ligand-binding domain-like"/>
    <property type="match status" value="1"/>
</dbReference>
<reference evidence="6" key="1">
    <citation type="submission" date="2020-07" db="EMBL/GenBank/DDBJ databases">
        <authorList>
            <person name="Tarantini F.S."/>
            <person name="Hong K.W."/>
            <person name="Chan K.G."/>
        </authorList>
    </citation>
    <scope>NUCLEOTIDE SEQUENCE</scope>
    <source>
        <strain evidence="6">32-07</strain>
    </source>
</reference>
<evidence type="ECO:0000256" key="2">
    <source>
        <dbReference type="ARBA" id="ARBA00023125"/>
    </source>
</evidence>
<sequence>MNGVRETTDQKKTAATAASLRSRRVAEVVADRLRARILSGELGDGDRLPKEDDLRQEYPVSKQSIREAMRILEAEGLLTVMRGQQGGAILHTPQPARAAYALGLVLVRQKVPLDDLARAIRVLEPQCAEMCAARPTGKAAILKRLKGLQEQSIAAINDSIKFTDISRLFHEELVRSCGNQTMVILLGALESLWSAHVHQDVTGETERGVDRGPKSRQRSVEEHQRIIDMIKAGDPDGTRVAAEEHLARVQPRRTQGHDAHVGIAGLENVIAQSRTGFNGS</sequence>
<dbReference type="PROSITE" id="PS50949">
    <property type="entry name" value="HTH_GNTR"/>
    <property type="match status" value="1"/>
</dbReference>
<dbReference type="PRINTS" id="PR00035">
    <property type="entry name" value="HTHGNTR"/>
</dbReference>
<evidence type="ECO:0000256" key="3">
    <source>
        <dbReference type="ARBA" id="ARBA00023163"/>
    </source>
</evidence>
<feature type="region of interest" description="Disordered" evidence="4">
    <location>
        <begin position="201"/>
        <end position="222"/>
    </location>
</feature>
<dbReference type="SMART" id="SM00345">
    <property type="entry name" value="HTH_GNTR"/>
    <property type="match status" value="1"/>
</dbReference>
<dbReference type="CDD" id="cd07377">
    <property type="entry name" value="WHTH_GntR"/>
    <property type="match status" value="1"/>
</dbReference>
<accession>A0ABX8QTL7</accession>
<dbReference type="InterPro" id="IPR036388">
    <property type="entry name" value="WH-like_DNA-bd_sf"/>
</dbReference>
<dbReference type="PANTHER" id="PTHR43537:SF5">
    <property type="entry name" value="UXU OPERON TRANSCRIPTIONAL REGULATOR"/>
    <property type="match status" value="1"/>
</dbReference>
<evidence type="ECO:0000313" key="7">
    <source>
        <dbReference type="Proteomes" id="UP001049518"/>
    </source>
</evidence>